<keyword evidence="4" id="KW-1185">Reference proteome</keyword>
<sequence>MTTHTLRTWTHDLAFKSPHYFYHSGTPAMVCTWLLRWALGRTAPNQARSTVSVSSNHDSPTAISTTPEAEESQEVQEIQETQAPSLGLLPTELILLIAELFTAADAICLALTCKRMYYILHVQDLARRLDANATEILLCRIEKDIVGVSYCVVGQKLAQFTTYTLLRQHLHFHRHMTTKSNGPLHINFGLSRFYFHWCTARLATNYQILGPQHGLPASLLTFTYDHQDKEHGVCWKEVWAAKVVHGELFISCIHTVFHGSADAGTLQTYLNTKGIAICRHLEVGGGRGYRVRVGLPTNLINNTGHYDIGWCRRCETDWETSVESTERGWTVTAKTYHGLGTCRSPHDPKWHAMASRYKPPFREVPRGAVKASWEKV</sequence>
<dbReference type="GeneID" id="70132228"/>
<dbReference type="AlphaFoldDB" id="A0A9P8ZVQ5"/>
<proteinExistence type="predicted"/>
<name>A0A9P8ZVQ5_9PEZI</name>
<evidence type="ECO:0000313" key="4">
    <source>
        <dbReference type="Proteomes" id="UP000758603"/>
    </source>
</evidence>
<gene>
    <name evidence="3" type="ORF">BKA67DRAFT_573188</name>
</gene>
<dbReference type="InterPro" id="IPR036047">
    <property type="entry name" value="F-box-like_dom_sf"/>
</dbReference>
<feature type="domain" description="F-box" evidence="2">
    <location>
        <begin position="83"/>
        <end position="129"/>
    </location>
</feature>
<evidence type="ECO:0000259" key="2">
    <source>
        <dbReference type="PROSITE" id="PS50181"/>
    </source>
</evidence>
<comment type="caution">
    <text evidence="3">The sequence shown here is derived from an EMBL/GenBank/DDBJ whole genome shotgun (WGS) entry which is preliminary data.</text>
</comment>
<feature type="region of interest" description="Disordered" evidence="1">
    <location>
        <begin position="48"/>
        <end position="77"/>
    </location>
</feature>
<feature type="compositionally biased region" description="Polar residues" evidence="1">
    <location>
        <begin position="48"/>
        <end position="67"/>
    </location>
</feature>
<dbReference type="EMBL" id="JAGPXC010000006">
    <property type="protein sequence ID" value="KAH6652171.1"/>
    <property type="molecule type" value="Genomic_DNA"/>
</dbReference>
<dbReference type="InterPro" id="IPR001810">
    <property type="entry name" value="F-box_dom"/>
</dbReference>
<evidence type="ECO:0000313" key="3">
    <source>
        <dbReference type="EMBL" id="KAH6652171.1"/>
    </source>
</evidence>
<dbReference type="Proteomes" id="UP000758603">
    <property type="component" value="Unassembled WGS sequence"/>
</dbReference>
<accession>A0A9P8ZVQ5</accession>
<dbReference type="PROSITE" id="PS50181">
    <property type="entry name" value="FBOX"/>
    <property type="match status" value="1"/>
</dbReference>
<dbReference type="RefSeq" id="XP_045956449.1">
    <property type="nucleotide sequence ID" value="XM_046103336.1"/>
</dbReference>
<evidence type="ECO:0000256" key="1">
    <source>
        <dbReference type="SAM" id="MobiDB-lite"/>
    </source>
</evidence>
<reference evidence="3" key="1">
    <citation type="journal article" date="2021" name="Nat. Commun.">
        <title>Genetic determinants of endophytism in the Arabidopsis root mycobiome.</title>
        <authorList>
            <person name="Mesny F."/>
            <person name="Miyauchi S."/>
            <person name="Thiergart T."/>
            <person name="Pickel B."/>
            <person name="Atanasova L."/>
            <person name="Karlsson M."/>
            <person name="Huettel B."/>
            <person name="Barry K.W."/>
            <person name="Haridas S."/>
            <person name="Chen C."/>
            <person name="Bauer D."/>
            <person name="Andreopoulos W."/>
            <person name="Pangilinan J."/>
            <person name="LaButti K."/>
            <person name="Riley R."/>
            <person name="Lipzen A."/>
            <person name="Clum A."/>
            <person name="Drula E."/>
            <person name="Henrissat B."/>
            <person name="Kohler A."/>
            <person name="Grigoriev I.V."/>
            <person name="Martin F.M."/>
            <person name="Hacquard S."/>
        </authorList>
    </citation>
    <scope>NUCLEOTIDE SEQUENCE</scope>
    <source>
        <strain evidence="3">MPI-SDFR-AT-0073</strain>
    </source>
</reference>
<dbReference type="CDD" id="cd09917">
    <property type="entry name" value="F-box_SF"/>
    <property type="match status" value="1"/>
</dbReference>
<organism evidence="3 4">
    <name type="scientific">Truncatella angustata</name>
    <dbReference type="NCBI Taxonomy" id="152316"/>
    <lineage>
        <taxon>Eukaryota</taxon>
        <taxon>Fungi</taxon>
        <taxon>Dikarya</taxon>
        <taxon>Ascomycota</taxon>
        <taxon>Pezizomycotina</taxon>
        <taxon>Sordariomycetes</taxon>
        <taxon>Xylariomycetidae</taxon>
        <taxon>Amphisphaeriales</taxon>
        <taxon>Sporocadaceae</taxon>
        <taxon>Truncatella</taxon>
    </lineage>
</organism>
<dbReference type="OrthoDB" id="3766406at2759"/>
<protein>
    <recommendedName>
        <fullName evidence="2">F-box domain-containing protein</fullName>
    </recommendedName>
</protein>
<dbReference type="SUPFAM" id="SSF81383">
    <property type="entry name" value="F-box domain"/>
    <property type="match status" value="1"/>
</dbReference>